<dbReference type="Pfam" id="PF12819">
    <property type="entry name" value="Malectin_like"/>
    <property type="match status" value="1"/>
</dbReference>
<protein>
    <recommendedName>
        <fullName evidence="8">Malectin-like domain-containing protein</fullName>
    </recommendedName>
</protein>
<dbReference type="FunFam" id="2.60.120.430:FF:000001">
    <property type="entry name" value="Receptor-like protein kinase FERONIA"/>
    <property type="match status" value="1"/>
</dbReference>
<proteinExistence type="predicted"/>
<feature type="domain" description="Malectin-like" evidence="8">
    <location>
        <begin position="114"/>
        <end position="471"/>
    </location>
</feature>
<gene>
    <name evidence="9" type="ORF">LVIROSA_LOCUS80</name>
</gene>
<keyword evidence="6" id="KW-0325">Glycoprotein</keyword>
<evidence type="ECO:0000256" key="7">
    <source>
        <dbReference type="SAM" id="Phobius"/>
    </source>
</evidence>
<dbReference type="Proteomes" id="UP001157418">
    <property type="component" value="Unassembled WGS sequence"/>
</dbReference>
<keyword evidence="4" id="KW-0547">Nucleotide-binding</keyword>
<dbReference type="InterPro" id="IPR024788">
    <property type="entry name" value="Malectin-like_Carb-bd_dom"/>
</dbReference>
<sequence>MRKLAIKHILIQPKIIRVYFVKFETIVAKLENGEKGATVEEPLKLKKSTGNDSEAKQRVKTPNFFFTSIKFQQILIKFPIQNHQMLAMSIRITSLLLVSLAVVSAFSPADHYLIDCGTTEPTVVDLDHRTFTQDGSSAVLSATKSFGLKNSNPDPSLSPIYHTARVFTKPSDYKFKIKEKGTHLVRIHFHRFGFKNIGGTCHDQFHVSANGYVLLHNFAAPKGNPIIKDFFIWVDDDELVIRFMPADRSSFAFVNAIEVISAPKDLIPDEYVSSDQNDRINIRHAYETMYRINVGGVKVTPFNDSLWRNWVPDDKFLKLSDASLKSYSKIHFDGRIQYHLGGASREVGPDNMYNSARMVSSLNDSIPKLNMTWVFPVEKRFSYLVRLHFCDIASISLGMIYFNVYLNGNLAYENVDLSTLTNYVLASPFYADFVVDPEKFSDAIRVEIGPSNLSRSHAVDGILNGLEIFKMDNSWRSLNGEVCVDQLESKNRSNGQMSRLLSLTGAVCLLAIAFLVMRRKTEVKDSFGWSRVPVDVSEIDLKSSFPKSNGVEV</sequence>
<dbReference type="AlphaFoldDB" id="A0AAU9L881"/>
<dbReference type="GO" id="GO:0004714">
    <property type="term" value="F:transmembrane receptor protein tyrosine kinase activity"/>
    <property type="evidence" value="ECO:0007669"/>
    <property type="project" value="InterPro"/>
</dbReference>
<keyword evidence="10" id="KW-1185">Reference proteome</keyword>
<reference evidence="9 10" key="1">
    <citation type="submission" date="2022-01" db="EMBL/GenBank/DDBJ databases">
        <authorList>
            <person name="Xiong W."/>
            <person name="Schranz E."/>
        </authorList>
    </citation>
    <scope>NUCLEOTIDE SEQUENCE [LARGE SCALE GENOMIC DNA]</scope>
</reference>
<evidence type="ECO:0000256" key="1">
    <source>
        <dbReference type="ARBA" id="ARBA00004479"/>
    </source>
</evidence>
<dbReference type="InterPro" id="IPR045272">
    <property type="entry name" value="ANXUR1/2-like"/>
</dbReference>
<evidence type="ECO:0000313" key="9">
    <source>
        <dbReference type="EMBL" id="CAH1412028.1"/>
    </source>
</evidence>
<evidence type="ECO:0000256" key="4">
    <source>
        <dbReference type="ARBA" id="ARBA00022741"/>
    </source>
</evidence>
<dbReference type="GO" id="GO:0016020">
    <property type="term" value="C:membrane"/>
    <property type="evidence" value="ECO:0007669"/>
    <property type="project" value="UniProtKB-SubCell"/>
</dbReference>
<dbReference type="GO" id="GO:0004674">
    <property type="term" value="F:protein serine/threonine kinase activity"/>
    <property type="evidence" value="ECO:0007669"/>
    <property type="project" value="UniProtKB-KW"/>
</dbReference>
<name>A0AAU9L881_9ASTR</name>
<feature type="transmembrane region" description="Helical" evidence="7">
    <location>
        <begin position="500"/>
        <end position="517"/>
    </location>
</feature>
<keyword evidence="3" id="KW-0808">Transferase</keyword>
<dbReference type="PANTHER" id="PTHR34590:SF6">
    <property type="entry name" value="RECEPTOR-LIKE KINASE"/>
    <property type="match status" value="1"/>
</dbReference>
<dbReference type="EMBL" id="CAKMRJ010000001">
    <property type="protein sequence ID" value="CAH1412028.1"/>
    <property type="molecule type" value="Genomic_DNA"/>
</dbReference>
<evidence type="ECO:0000256" key="3">
    <source>
        <dbReference type="ARBA" id="ARBA00022679"/>
    </source>
</evidence>
<keyword evidence="7" id="KW-0812">Transmembrane</keyword>
<keyword evidence="7" id="KW-1133">Transmembrane helix</keyword>
<evidence type="ECO:0000256" key="6">
    <source>
        <dbReference type="ARBA" id="ARBA00023180"/>
    </source>
</evidence>
<keyword evidence="2" id="KW-0418">Kinase</keyword>
<evidence type="ECO:0000259" key="8">
    <source>
        <dbReference type="Pfam" id="PF12819"/>
    </source>
</evidence>
<organism evidence="9 10">
    <name type="scientific">Lactuca virosa</name>
    <dbReference type="NCBI Taxonomy" id="75947"/>
    <lineage>
        <taxon>Eukaryota</taxon>
        <taxon>Viridiplantae</taxon>
        <taxon>Streptophyta</taxon>
        <taxon>Embryophyta</taxon>
        <taxon>Tracheophyta</taxon>
        <taxon>Spermatophyta</taxon>
        <taxon>Magnoliopsida</taxon>
        <taxon>eudicotyledons</taxon>
        <taxon>Gunneridae</taxon>
        <taxon>Pentapetalae</taxon>
        <taxon>asterids</taxon>
        <taxon>campanulids</taxon>
        <taxon>Asterales</taxon>
        <taxon>Asteraceae</taxon>
        <taxon>Cichorioideae</taxon>
        <taxon>Cichorieae</taxon>
        <taxon>Lactucinae</taxon>
        <taxon>Lactuca</taxon>
    </lineage>
</organism>
<comment type="caution">
    <text evidence="9">The sequence shown here is derived from an EMBL/GenBank/DDBJ whole genome shotgun (WGS) entry which is preliminary data.</text>
</comment>
<dbReference type="Gene3D" id="2.60.120.430">
    <property type="entry name" value="Galactose-binding lectin"/>
    <property type="match status" value="2"/>
</dbReference>
<evidence type="ECO:0000256" key="2">
    <source>
        <dbReference type="ARBA" id="ARBA00022527"/>
    </source>
</evidence>
<evidence type="ECO:0000256" key="5">
    <source>
        <dbReference type="ARBA" id="ARBA00022840"/>
    </source>
</evidence>
<comment type="subcellular location">
    <subcellularLocation>
        <location evidence="1">Membrane</location>
        <topology evidence="1">Single-pass type I membrane protein</topology>
    </subcellularLocation>
</comment>
<dbReference type="PANTHER" id="PTHR34590">
    <property type="entry name" value="OS03G0124300 PROTEIN-RELATED"/>
    <property type="match status" value="1"/>
</dbReference>
<keyword evidence="2" id="KW-0723">Serine/threonine-protein kinase</keyword>
<evidence type="ECO:0000313" key="10">
    <source>
        <dbReference type="Proteomes" id="UP001157418"/>
    </source>
</evidence>
<keyword evidence="5" id="KW-0067">ATP-binding</keyword>
<accession>A0AAU9L881</accession>
<keyword evidence="7" id="KW-0472">Membrane</keyword>
<dbReference type="GO" id="GO:0005524">
    <property type="term" value="F:ATP binding"/>
    <property type="evidence" value="ECO:0007669"/>
    <property type="project" value="UniProtKB-KW"/>
</dbReference>